<evidence type="ECO:0000313" key="2">
    <source>
        <dbReference type="EMBL" id="OBA24628.1"/>
    </source>
</evidence>
<reference evidence="3" key="1">
    <citation type="journal article" date="2016" name="Proc. Natl. Acad. Sci. U.S.A.">
        <title>Comparative genomics of biotechnologically important yeasts.</title>
        <authorList>
            <person name="Riley R."/>
            <person name="Haridas S."/>
            <person name="Wolfe K.H."/>
            <person name="Lopes M.R."/>
            <person name="Hittinger C.T."/>
            <person name="Goeker M."/>
            <person name="Salamov A.A."/>
            <person name="Wisecaver J.H."/>
            <person name="Long T.M."/>
            <person name="Calvey C.H."/>
            <person name="Aerts A.L."/>
            <person name="Barry K.W."/>
            <person name="Choi C."/>
            <person name="Clum A."/>
            <person name="Coughlan A.Y."/>
            <person name="Deshpande S."/>
            <person name="Douglass A.P."/>
            <person name="Hanson S.J."/>
            <person name="Klenk H.-P."/>
            <person name="LaButti K.M."/>
            <person name="Lapidus A."/>
            <person name="Lindquist E.A."/>
            <person name="Lipzen A.M."/>
            <person name="Meier-Kolthoff J.P."/>
            <person name="Ohm R.A."/>
            <person name="Otillar R.P."/>
            <person name="Pangilinan J.L."/>
            <person name="Peng Y."/>
            <person name="Rokas A."/>
            <person name="Rosa C.A."/>
            <person name="Scheuner C."/>
            <person name="Sibirny A.A."/>
            <person name="Slot J.C."/>
            <person name="Stielow J.B."/>
            <person name="Sun H."/>
            <person name="Kurtzman C.P."/>
            <person name="Blackwell M."/>
            <person name="Grigoriev I.V."/>
            <person name="Jeffries T.W."/>
        </authorList>
    </citation>
    <scope>NUCLEOTIDE SEQUENCE [LARGE SCALE GENOMIC DNA]</scope>
    <source>
        <strain evidence="3">NRRL Y-1626</strain>
    </source>
</reference>
<feature type="compositionally biased region" description="Polar residues" evidence="1">
    <location>
        <begin position="102"/>
        <end position="117"/>
    </location>
</feature>
<feature type="compositionally biased region" description="Low complexity" evidence="1">
    <location>
        <begin position="311"/>
        <end position="326"/>
    </location>
</feature>
<feature type="region of interest" description="Disordered" evidence="1">
    <location>
        <begin position="391"/>
        <end position="413"/>
    </location>
</feature>
<proteinExistence type="predicted"/>
<comment type="caution">
    <text evidence="2">The sequence shown here is derived from an EMBL/GenBank/DDBJ whole genome shotgun (WGS) entry which is preliminary data.</text>
</comment>
<feature type="compositionally biased region" description="Low complexity" evidence="1">
    <location>
        <begin position="221"/>
        <end position="235"/>
    </location>
</feature>
<organism evidence="2 3">
    <name type="scientific">Hanseniaspora valbyensis NRRL Y-1626</name>
    <dbReference type="NCBI Taxonomy" id="766949"/>
    <lineage>
        <taxon>Eukaryota</taxon>
        <taxon>Fungi</taxon>
        <taxon>Dikarya</taxon>
        <taxon>Ascomycota</taxon>
        <taxon>Saccharomycotina</taxon>
        <taxon>Saccharomycetes</taxon>
        <taxon>Saccharomycodales</taxon>
        <taxon>Saccharomycodaceae</taxon>
        <taxon>Hanseniaspora</taxon>
    </lineage>
</organism>
<gene>
    <name evidence="2" type="ORF">HANVADRAFT_106120</name>
</gene>
<accession>A0A1B7T7D7</accession>
<feature type="region of interest" description="Disordered" evidence="1">
    <location>
        <begin position="102"/>
        <end position="122"/>
    </location>
</feature>
<feature type="compositionally biased region" description="Polar residues" evidence="1">
    <location>
        <begin position="240"/>
        <end position="249"/>
    </location>
</feature>
<dbReference type="Proteomes" id="UP000092321">
    <property type="component" value="Unassembled WGS sequence"/>
</dbReference>
<keyword evidence="3" id="KW-1185">Reference proteome</keyword>
<sequence>MSNNDINGWLGGNMFMPPSATSNNNKESIPTSLSKLDKYVVFDNNDTMEHESRGRGRGRSRSISESDFSGQLNIPKNNSKNNNVNSNLLSSFLLGASQGKRSTSLSASREGNAMNQRRLSDNFGGATVNTNVSAMGLLNFNKNKLQQSNIKTSTKGQPKLSDLLNNALALNKNFMAKETKQNVKNKNNNNTKKEQPKKQQTTNSNCSTPSILQEAVLPTKSTSEYSVNNNSSNNSKLVGDNSQISSTTSTKVDLVQAINTPRSISHKFEIDYVSGSLNENEVFNSNTCSNHEDAVPTEFEQLCENSAIMSQISSSASHSHTGSHPSNGEASQMKSTINQLPPQSLIYNRKHNPQQQSMSSQDLQNDLMILETQQRHHQRQRSLRLVQSVNDLQPPPTTTSPYSHFDHQHESGSSLNGMGIIGYTYADVVDKR</sequence>
<evidence type="ECO:0000313" key="3">
    <source>
        <dbReference type="Proteomes" id="UP000092321"/>
    </source>
</evidence>
<feature type="region of interest" description="Disordered" evidence="1">
    <location>
        <begin position="175"/>
        <end position="249"/>
    </location>
</feature>
<feature type="region of interest" description="Disordered" evidence="1">
    <location>
        <begin position="311"/>
        <end position="334"/>
    </location>
</feature>
<dbReference type="AlphaFoldDB" id="A0A1B7T7D7"/>
<feature type="compositionally biased region" description="Polar residues" evidence="1">
    <location>
        <begin position="63"/>
        <end position="76"/>
    </location>
</feature>
<feature type="non-terminal residue" evidence="2">
    <location>
        <position position="432"/>
    </location>
</feature>
<feature type="region of interest" description="Disordered" evidence="1">
    <location>
        <begin position="44"/>
        <end position="83"/>
    </location>
</feature>
<evidence type="ECO:0000256" key="1">
    <source>
        <dbReference type="SAM" id="MobiDB-lite"/>
    </source>
</evidence>
<name>A0A1B7T7D7_9ASCO</name>
<protein>
    <submittedName>
        <fullName evidence="2">Uncharacterized protein</fullName>
    </submittedName>
</protein>
<dbReference type="EMBL" id="LXPE01000535">
    <property type="protein sequence ID" value="OBA24628.1"/>
    <property type="molecule type" value="Genomic_DNA"/>
</dbReference>